<dbReference type="Gramene" id="ESW28933">
    <property type="protein sequence ID" value="ESW28933"/>
    <property type="gene ID" value="PHAVU_002G030000g"/>
</dbReference>
<sequence length="49" mass="5563">MARELPGVSPSCGVCSALFRYAFYYYLSVAPLRYTSLHQRDSTEDSLQL</sequence>
<gene>
    <name evidence="1" type="ORF">PHAVU_002G030000g</name>
</gene>
<accession>V7CHU5</accession>
<name>V7CHU5_PHAVU</name>
<dbReference type="AlphaFoldDB" id="V7CHU5"/>
<organism evidence="1 2">
    <name type="scientific">Phaseolus vulgaris</name>
    <name type="common">Kidney bean</name>
    <name type="synonym">French bean</name>
    <dbReference type="NCBI Taxonomy" id="3885"/>
    <lineage>
        <taxon>Eukaryota</taxon>
        <taxon>Viridiplantae</taxon>
        <taxon>Streptophyta</taxon>
        <taxon>Embryophyta</taxon>
        <taxon>Tracheophyta</taxon>
        <taxon>Spermatophyta</taxon>
        <taxon>Magnoliopsida</taxon>
        <taxon>eudicotyledons</taxon>
        <taxon>Gunneridae</taxon>
        <taxon>Pentapetalae</taxon>
        <taxon>rosids</taxon>
        <taxon>fabids</taxon>
        <taxon>Fabales</taxon>
        <taxon>Fabaceae</taxon>
        <taxon>Papilionoideae</taxon>
        <taxon>50 kb inversion clade</taxon>
        <taxon>NPAAA clade</taxon>
        <taxon>indigoferoid/millettioid clade</taxon>
        <taxon>Phaseoleae</taxon>
        <taxon>Phaseolus</taxon>
    </lineage>
</organism>
<dbReference type="EMBL" id="CM002289">
    <property type="protein sequence ID" value="ESW28933.1"/>
    <property type="molecule type" value="Genomic_DNA"/>
</dbReference>
<dbReference type="Proteomes" id="UP000000226">
    <property type="component" value="Chromosome 2"/>
</dbReference>
<evidence type="ECO:0000313" key="2">
    <source>
        <dbReference type="Proteomes" id="UP000000226"/>
    </source>
</evidence>
<reference evidence="2" key="1">
    <citation type="journal article" date="2014" name="Nat. Genet.">
        <title>A reference genome for common bean and genome-wide analysis of dual domestications.</title>
        <authorList>
            <person name="Schmutz J."/>
            <person name="McClean P.E."/>
            <person name="Mamidi S."/>
            <person name="Wu G.A."/>
            <person name="Cannon S.B."/>
            <person name="Grimwood J."/>
            <person name="Jenkins J."/>
            <person name="Shu S."/>
            <person name="Song Q."/>
            <person name="Chavarro C."/>
            <person name="Torres-Torres M."/>
            <person name="Geffroy V."/>
            <person name="Moghaddam S.M."/>
            <person name="Gao D."/>
            <person name="Abernathy B."/>
            <person name="Barry K."/>
            <person name="Blair M."/>
            <person name="Brick M.A."/>
            <person name="Chovatia M."/>
            <person name="Gepts P."/>
            <person name="Goodstein D.M."/>
            <person name="Gonzales M."/>
            <person name="Hellsten U."/>
            <person name="Hyten D.L."/>
            <person name="Jia G."/>
            <person name="Kelly J.D."/>
            <person name="Kudrna D."/>
            <person name="Lee R."/>
            <person name="Richard M.M."/>
            <person name="Miklas P.N."/>
            <person name="Osorno J.M."/>
            <person name="Rodrigues J."/>
            <person name="Thareau V."/>
            <person name="Urrea C.A."/>
            <person name="Wang M."/>
            <person name="Yu Y."/>
            <person name="Zhang M."/>
            <person name="Wing R.A."/>
            <person name="Cregan P.B."/>
            <person name="Rokhsar D.S."/>
            <person name="Jackson S.A."/>
        </authorList>
    </citation>
    <scope>NUCLEOTIDE SEQUENCE [LARGE SCALE GENOMIC DNA]</scope>
    <source>
        <strain evidence="2">cv. G19833</strain>
    </source>
</reference>
<protein>
    <submittedName>
        <fullName evidence="1">Uncharacterized protein</fullName>
    </submittedName>
</protein>
<evidence type="ECO:0000313" key="1">
    <source>
        <dbReference type="EMBL" id="ESW28933.1"/>
    </source>
</evidence>
<dbReference type="OrthoDB" id="10428944at2759"/>
<proteinExistence type="predicted"/>
<keyword evidence="2" id="KW-1185">Reference proteome</keyword>